<dbReference type="EMBL" id="LNYO01000013">
    <property type="protein sequence ID" value="KTD36504.1"/>
    <property type="molecule type" value="Genomic_DNA"/>
</dbReference>
<keyword evidence="1" id="KW-0732">Signal</keyword>
<comment type="caution">
    <text evidence="2">The sequence shown here is derived from an EMBL/GenBank/DDBJ whole genome shotgun (WGS) entry which is preliminary data.</text>
</comment>
<organism evidence="2 3">
    <name type="scientific">Legionella nautarum</name>
    <dbReference type="NCBI Taxonomy" id="45070"/>
    <lineage>
        <taxon>Bacteria</taxon>
        <taxon>Pseudomonadati</taxon>
        <taxon>Pseudomonadota</taxon>
        <taxon>Gammaproteobacteria</taxon>
        <taxon>Legionellales</taxon>
        <taxon>Legionellaceae</taxon>
        <taxon>Legionella</taxon>
    </lineage>
</organism>
<dbReference type="InterPro" id="IPR032540">
    <property type="entry name" value="DUF4949"/>
</dbReference>
<feature type="chain" id="PRO_5006915887" evidence="1">
    <location>
        <begin position="23"/>
        <end position="142"/>
    </location>
</feature>
<feature type="signal peptide" evidence="1">
    <location>
        <begin position="1"/>
        <end position="22"/>
    </location>
</feature>
<protein>
    <submittedName>
        <fullName evidence="2">Hemin binding protein</fullName>
    </submittedName>
</protein>
<dbReference type="PATRIC" id="fig|45070.6.peg.1558"/>
<dbReference type="STRING" id="45070.Lnau_1488"/>
<name>A0A0W0WW07_9GAMM</name>
<evidence type="ECO:0000313" key="3">
    <source>
        <dbReference type="Proteomes" id="UP000054725"/>
    </source>
</evidence>
<dbReference type="Proteomes" id="UP000054725">
    <property type="component" value="Unassembled WGS sequence"/>
</dbReference>
<keyword evidence="3" id="KW-1185">Reference proteome</keyword>
<proteinExistence type="predicted"/>
<dbReference type="AlphaFoldDB" id="A0A0W0WW07"/>
<reference evidence="2 3" key="1">
    <citation type="submission" date="2015-11" db="EMBL/GenBank/DDBJ databases">
        <title>Genomic analysis of 38 Legionella species identifies large and diverse effector repertoires.</title>
        <authorList>
            <person name="Burstein D."/>
            <person name="Amaro F."/>
            <person name="Zusman T."/>
            <person name="Lifshitz Z."/>
            <person name="Cohen O."/>
            <person name="Gilbert J.A."/>
            <person name="Pupko T."/>
            <person name="Shuman H.A."/>
            <person name="Segal G."/>
        </authorList>
    </citation>
    <scope>NUCLEOTIDE SEQUENCE [LARGE SCALE GENOMIC DNA]</scope>
    <source>
        <strain evidence="2 3">ATCC 49506</strain>
    </source>
</reference>
<evidence type="ECO:0000313" key="2">
    <source>
        <dbReference type="EMBL" id="KTD36504.1"/>
    </source>
</evidence>
<dbReference type="RefSeq" id="WP_058504491.1">
    <property type="nucleotide sequence ID" value="NZ_CAAAIF010000011.1"/>
</dbReference>
<evidence type="ECO:0000256" key="1">
    <source>
        <dbReference type="SAM" id="SignalP"/>
    </source>
</evidence>
<gene>
    <name evidence="2" type="primary">hbp_2</name>
    <name evidence="2" type="ORF">Lnau_1488</name>
</gene>
<sequence>MKLNAKLLSLIGALVMTSSAFASFGNLSPKACPNVSAIQAEGVSMALELFPRMFLTYQFSDYGTPHNWFFAVGFFKQEKEADAITEGKKSLSSLTGNPKPLLNEEGYWLCDYDIGDNLAAVAIYADLKNPLPIIKQFFQKLP</sequence>
<accession>A0A0W0WW07</accession>
<dbReference type="Pfam" id="PF16307">
    <property type="entry name" value="DUF4949"/>
    <property type="match status" value="1"/>
</dbReference>